<dbReference type="SUPFAM" id="SSF142764">
    <property type="entry name" value="YgbK-like"/>
    <property type="match status" value="1"/>
</dbReference>
<keyword evidence="2" id="KW-0418">Kinase</keyword>
<proteinExistence type="predicted"/>
<dbReference type="KEGG" id="mlil:QLS71_009210"/>
<dbReference type="Proteomes" id="UP001224325">
    <property type="component" value="Chromosome"/>
</dbReference>
<dbReference type="Gene3D" id="3.40.50.10840">
    <property type="entry name" value="Putative sugar-binding, N-terminal domain"/>
    <property type="match status" value="1"/>
</dbReference>
<dbReference type="Pfam" id="PF07005">
    <property type="entry name" value="SBD_N"/>
    <property type="match status" value="1"/>
</dbReference>
<evidence type="ECO:0000313" key="2">
    <source>
        <dbReference type="EMBL" id="XBL16178.1"/>
    </source>
</evidence>
<dbReference type="AlphaFoldDB" id="A0AAU7ELA2"/>
<dbReference type="GO" id="GO:0016301">
    <property type="term" value="F:kinase activity"/>
    <property type="evidence" value="ECO:0007669"/>
    <property type="project" value="UniProtKB-KW"/>
</dbReference>
<evidence type="ECO:0000259" key="1">
    <source>
        <dbReference type="Pfam" id="PF07005"/>
    </source>
</evidence>
<dbReference type="RefSeq" id="WP_308991053.1">
    <property type="nucleotide sequence ID" value="NZ_CP155618.1"/>
</dbReference>
<dbReference type="InterPro" id="IPR037051">
    <property type="entry name" value="4-carb_acid_sugar_kinase_N_sf"/>
</dbReference>
<accession>A0AAU7ELA2</accession>
<organism evidence="2 3">
    <name type="scientific">Mariniflexile litorale</name>
    <dbReference type="NCBI Taxonomy" id="3045158"/>
    <lineage>
        <taxon>Bacteria</taxon>
        <taxon>Pseudomonadati</taxon>
        <taxon>Bacteroidota</taxon>
        <taxon>Flavobacteriia</taxon>
        <taxon>Flavobacteriales</taxon>
        <taxon>Flavobacteriaceae</taxon>
        <taxon>Mariniflexile</taxon>
    </lineage>
</organism>
<feature type="domain" description="Four-carbon acid sugar kinase N-terminal" evidence="1">
    <location>
        <begin position="2"/>
        <end position="157"/>
    </location>
</feature>
<keyword evidence="2" id="KW-0808">Transferase</keyword>
<dbReference type="InterPro" id="IPR010737">
    <property type="entry name" value="4-carb_acid_sugar_kinase_N"/>
</dbReference>
<protein>
    <submittedName>
        <fullName evidence="2">Four-carbon acid sugar kinase family protein</fullName>
    </submittedName>
</protein>
<reference evidence="2" key="1">
    <citation type="submission" date="2024-04" db="EMBL/GenBank/DDBJ databases">
        <title>Mariniflexile litorale, isolated from the shallow sediments of the Sea of Japan.</title>
        <authorList>
            <person name="Romanenko L."/>
            <person name="Isaeva M."/>
        </authorList>
    </citation>
    <scope>NUCLEOTIDE SEQUENCE [LARGE SCALE GENOMIC DNA]</scope>
    <source>
        <strain evidence="2">KMM 9835</strain>
    </source>
</reference>
<keyword evidence="3" id="KW-1185">Reference proteome</keyword>
<gene>
    <name evidence="2" type="ORF">QLS71_009210</name>
</gene>
<sequence length="385" mass="43302">MIFVLADDLTGAAEMAGICLRYGLDVSFGIDTIPEKEATVNIIATDTRSMTEDEAYEVHFHLAEEIISKKNYTIFKKCDSVLRGHVLTELSALIDVTEKNSILLQPSNPEGSRCIEKGIYWVNNDLIENTGFAADPDFPAKTSQVKNLVLDRTTKKSHVEVFSGVFQAINSKGIFIPDCDSVEALSKCINLYNEEMIIGGSAAFFEQFLIKKRLVTSKINNKTQSFSENYMLLSGSAHPESIRFSKTLEIAKCPLIVFTKSLLEHEFSEAAINDFVVNMSNIYNENKKIVLRISNTVIQFENRSLNLKNRMSLVAKRFLEVSSVNELFIEGGATAYDVLEKLNWQSFTPIEELALGVVRMQYDKNPDRFITIKPGSYQWPEGLLN</sequence>
<dbReference type="Gene3D" id="3.40.980.20">
    <property type="entry name" value="Four-carbon acid sugar kinase, nucleotide binding domain"/>
    <property type="match status" value="1"/>
</dbReference>
<dbReference type="EMBL" id="CP155618">
    <property type="protein sequence ID" value="XBL16178.1"/>
    <property type="molecule type" value="Genomic_DNA"/>
</dbReference>
<name>A0AAU7ELA2_9FLAO</name>
<dbReference type="InterPro" id="IPR042213">
    <property type="entry name" value="NBD_C_sf"/>
</dbReference>
<evidence type="ECO:0000313" key="3">
    <source>
        <dbReference type="Proteomes" id="UP001224325"/>
    </source>
</evidence>